<dbReference type="OMA" id="VEEAFMM"/>
<keyword evidence="8" id="KW-0547">Nucleotide-binding</keyword>
<comment type="catalytic activity">
    <reaction evidence="16">
        <text>GTP + H2O = GDP + phosphate + H(+)</text>
        <dbReference type="Rhea" id="RHEA:19669"/>
        <dbReference type="ChEBI" id="CHEBI:15377"/>
        <dbReference type="ChEBI" id="CHEBI:15378"/>
        <dbReference type="ChEBI" id="CHEBI:37565"/>
        <dbReference type="ChEBI" id="CHEBI:43474"/>
        <dbReference type="ChEBI" id="CHEBI:58189"/>
        <dbReference type="EC" id="3.6.5.2"/>
    </reaction>
    <physiologicalReaction direction="left-to-right" evidence="16">
        <dbReference type="Rhea" id="RHEA:19670"/>
    </physiologicalReaction>
</comment>
<reference evidence="18" key="3">
    <citation type="submission" date="2025-09" db="UniProtKB">
        <authorList>
            <consortium name="Ensembl"/>
        </authorList>
    </citation>
    <scope>IDENTIFICATION</scope>
</reference>
<evidence type="ECO:0000256" key="2">
    <source>
        <dbReference type="ARBA" id="ARBA00004342"/>
    </source>
</evidence>
<keyword evidence="5" id="KW-1003">Cell membrane</keyword>
<evidence type="ECO:0000256" key="17">
    <source>
        <dbReference type="ARBA" id="ARBA00057434"/>
    </source>
</evidence>
<gene>
    <name evidence="18" type="primary">LOC100709993</name>
</gene>
<evidence type="ECO:0000256" key="10">
    <source>
        <dbReference type="ARBA" id="ARBA00022842"/>
    </source>
</evidence>
<evidence type="ECO:0000256" key="12">
    <source>
        <dbReference type="ARBA" id="ARBA00023136"/>
    </source>
</evidence>
<keyword evidence="14" id="KW-0636">Prenylation</keyword>
<dbReference type="GO" id="GO:0046872">
    <property type="term" value="F:metal ion binding"/>
    <property type="evidence" value="ECO:0007669"/>
    <property type="project" value="UniProtKB-KW"/>
</dbReference>
<dbReference type="InterPro" id="IPR001806">
    <property type="entry name" value="Small_GTPase"/>
</dbReference>
<dbReference type="SMART" id="SM00176">
    <property type="entry name" value="RAN"/>
    <property type="match status" value="1"/>
</dbReference>
<evidence type="ECO:0000256" key="8">
    <source>
        <dbReference type="ARBA" id="ARBA00022741"/>
    </source>
</evidence>
<dbReference type="PANTHER" id="PTHR47979">
    <property type="entry name" value="DRAB11-RELATED"/>
    <property type="match status" value="1"/>
</dbReference>
<keyword evidence="13" id="KW-0449">Lipoprotein</keyword>
<evidence type="ECO:0000256" key="9">
    <source>
        <dbReference type="ARBA" id="ARBA00022801"/>
    </source>
</evidence>
<protein>
    <recommendedName>
        <fullName evidence="15">Ras-related protein Rab-19</fullName>
        <ecNumber evidence="4">3.6.5.2</ecNumber>
    </recommendedName>
</protein>
<dbReference type="NCBIfam" id="TIGR00231">
    <property type="entry name" value="small_GTP"/>
    <property type="match status" value="1"/>
</dbReference>
<evidence type="ECO:0000256" key="13">
    <source>
        <dbReference type="ARBA" id="ARBA00023288"/>
    </source>
</evidence>
<keyword evidence="7" id="KW-0479">Metal-binding</keyword>
<comment type="similarity">
    <text evidence="3">Belongs to the small GTPase superfamily. Rab family.</text>
</comment>
<dbReference type="SMART" id="SM00174">
    <property type="entry name" value="RHO"/>
    <property type="match status" value="1"/>
</dbReference>
<dbReference type="SMART" id="SM00173">
    <property type="entry name" value="RAS"/>
    <property type="match status" value="1"/>
</dbReference>
<dbReference type="GO" id="GO:0005886">
    <property type="term" value="C:plasma membrane"/>
    <property type="evidence" value="ECO:0007669"/>
    <property type="project" value="UniProtKB-SubCell"/>
</dbReference>
<dbReference type="CDD" id="cd01864">
    <property type="entry name" value="Rab19"/>
    <property type="match status" value="1"/>
</dbReference>
<keyword evidence="6" id="KW-0488">Methylation</keyword>
<dbReference type="PROSITE" id="PS51419">
    <property type="entry name" value="RAB"/>
    <property type="match status" value="1"/>
</dbReference>
<keyword evidence="19" id="KW-1185">Reference proteome</keyword>
<sequence>MFSFDFHLSWSVVDFRATRTGNPTSQNPAFAPKSPLIRVKRHTLYCDFTMEMPAPEHDDTFDFLFKLVLIGDSNVGKTCVIQNFKSGIFSEKQQNTIGVDFTVRTLDIEGKKVKMQVWDTAGQERFRTITQSYYRSAHGAVIAYDITRRSTFDSVKHWIKEVELYGAANVVLVLIGNKCDLEQEREVPFQEACNLAKQKGILAALETSAKDSQNVDEAFMLMARELLSRNGLDMQPNDFESKDTPRVLLRANSRPINGTISANTHTPEKKSCC</sequence>
<accession>A0A669EI20</accession>
<keyword evidence="11" id="KW-0342">GTP-binding</keyword>
<keyword evidence="9" id="KW-0378">Hydrolase</keyword>
<dbReference type="Gene3D" id="3.40.50.300">
    <property type="entry name" value="P-loop containing nucleotide triphosphate hydrolases"/>
    <property type="match status" value="1"/>
</dbReference>
<dbReference type="EC" id="3.6.5.2" evidence="4"/>
<dbReference type="SUPFAM" id="SSF52540">
    <property type="entry name" value="P-loop containing nucleoside triphosphate hydrolases"/>
    <property type="match status" value="1"/>
</dbReference>
<evidence type="ECO:0000313" key="19">
    <source>
        <dbReference type="Proteomes" id="UP000005207"/>
    </source>
</evidence>
<dbReference type="SMART" id="SM00175">
    <property type="entry name" value="RAB"/>
    <property type="match status" value="1"/>
</dbReference>
<dbReference type="InterPro" id="IPR027417">
    <property type="entry name" value="P-loop_NTPase"/>
</dbReference>
<dbReference type="InParanoid" id="A0A669EI20"/>
<reference evidence="18" key="2">
    <citation type="submission" date="2025-08" db="UniProtKB">
        <authorList>
            <consortium name="Ensembl"/>
        </authorList>
    </citation>
    <scope>IDENTIFICATION</scope>
</reference>
<dbReference type="InterPro" id="IPR005225">
    <property type="entry name" value="Small_GTP-bd"/>
</dbReference>
<evidence type="ECO:0000256" key="3">
    <source>
        <dbReference type="ARBA" id="ARBA00006270"/>
    </source>
</evidence>
<reference evidence="19" key="1">
    <citation type="submission" date="2012-01" db="EMBL/GenBank/DDBJ databases">
        <title>The Genome Sequence of Oreochromis niloticus (Nile Tilapia).</title>
        <authorList>
            <consortium name="Broad Institute Genome Assembly Team"/>
            <consortium name="Broad Institute Sequencing Platform"/>
            <person name="Di Palma F."/>
            <person name="Johnson J."/>
            <person name="Lander E.S."/>
            <person name="Lindblad-Toh K."/>
        </authorList>
    </citation>
    <scope>NUCLEOTIDE SEQUENCE [LARGE SCALE GENOMIC DNA]</scope>
</reference>
<keyword evidence="12" id="KW-0472">Membrane</keyword>
<dbReference type="GO" id="GO:0005525">
    <property type="term" value="F:GTP binding"/>
    <property type="evidence" value="ECO:0007669"/>
    <property type="project" value="UniProtKB-KW"/>
</dbReference>
<comment type="function">
    <text evidence="17">The small GTPases Rab are key regulators of intracellular membrane trafficking, from the formation of transport vesicles to their fusion with membranes. Rabs cycle between an inactive GDP-bound form and an active GTP-bound form that is able to recruit to membranes different set of downstream effectors directly responsible for vesicle formation, movement, tethering and fusion.</text>
</comment>
<dbReference type="PROSITE" id="PS51420">
    <property type="entry name" value="RHO"/>
    <property type="match status" value="1"/>
</dbReference>
<organism evidence="18 19">
    <name type="scientific">Oreochromis niloticus</name>
    <name type="common">Nile tilapia</name>
    <name type="synonym">Tilapia nilotica</name>
    <dbReference type="NCBI Taxonomy" id="8128"/>
    <lineage>
        <taxon>Eukaryota</taxon>
        <taxon>Metazoa</taxon>
        <taxon>Chordata</taxon>
        <taxon>Craniata</taxon>
        <taxon>Vertebrata</taxon>
        <taxon>Euteleostomi</taxon>
        <taxon>Actinopterygii</taxon>
        <taxon>Neopterygii</taxon>
        <taxon>Teleostei</taxon>
        <taxon>Neoteleostei</taxon>
        <taxon>Acanthomorphata</taxon>
        <taxon>Ovalentaria</taxon>
        <taxon>Cichlomorphae</taxon>
        <taxon>Cichliformes</taxon>
        <taxon>Cichlidae</taxon>
        <taxon>African cichlids</taxon>
        <taxon>Pseudocrenilabrinae</taxon>
        <taxon>Oreochromini</taxon>
        <taxon>Oreochromis</taxon>
    </lineage>
</organism>
<evidence type="ECO:0000256" key="7">
    <source>
        <dbReference type="ARBA" id="ARBA00022723"/>
    </source>
</evidence>
<dbReference type="Proteomes" id="UP000005207">
    <property type="component" value="Linkage group LG17"/>
</dbReference>
<comment type="cofactor">
    <cofactor evidence="1">
        <name>Mg(2+)</name>
        <dbReference type="ChEBI" id="CHEBI:18420"/>
    </cofactor>
</comment>
<evidence type="ECO:0000256" key="6">
    <source>
        <dbReference type="ARBA" id="ARBA00022481"/>
    </source>
</evidence>
<dbReference type="InterPro" id="IPR048040">
    <property type="entry name" value="Rab19/43"/>
</dbReference>
<dbReference type="AlphaFoldDB" id="A0A669EI20"/>
<dbReference type="GO" id="GO:0003925">
    <property type="term" value="F:G protein activity"/>
    <property type="evidence" value="ECO:0007669"/>
    <property type="project" value="UniProtKB-EC"/>
</dbReference>
<dbReference type="Pfam" id="PF00071">
    <property type="entry name" value="Ras"/>
    <property type="match status" value="1"/>
</dbReference>
<evidence type="ECO:0000256" key="11">
    <source>
        <dbReference type="ARBA" id="ARBA00023134"/>
    </source>
</evidence>
<dbReference type="FunFam" id="3.40.50.300:FF:000887">
    <property type="entry name" value="Ras-related protein Rab-19"/>
    <property type="match status" value="1"/>
</dbReference>
<evidence type="ECO:0000256" key="14">
    <source>
        <dbReference type="ARBA" id="ARBA00023289"/>
    </source>
</evidence>
<dbReference type="PRINTS" id="PR00449">
    <property type="entry name" value="RASTRNSFRMNG"/>
</dbReference>
<evidence type="ECO:0000256" key="15">
    <source>
        <dbReference type="ARBA" id="ARBA00039499"/>
    </source>
</evidence>
<keyword evidence="10" id="KW-0460">Magnesium</keyword>
<evidence type="ECO:0000313" key="18">
    <source>
        <dbReference type="Ensembl" id="ENSONIP00000071169.1"/>
    </source>
</evidence>
<evidence type="ECO:0000256" key="1">
    <source>
        <dbReference type="ARBA" id="ARBA00001946"/>
    </source>
</evidence>
<proteinExistence type="inferred from homology"/>
<evidence type="ECO:0000256" key="5">
    <source>
        <dbReference type="ARBA" id="ARBA00022475"/>
    </source>
</evidence>
<dbReference type="Ensembl" id="ENSONIT00000064256.1">
    <property type="protein sequence ID" value="ENSONIP00000071169.1"/>
    <property type="gene ID" value="ENSONIG00000039107.1"/>
</dbReference>
<dbReference type="InterPro" id="IPR050209">
    <property type="entry name" value="Rab_GTPases_membrane_traffic"/>
</dbReference>
<evidence type="ECO:0000256" key="4">
    <source>
        <dbReference type="ARBA" id="ARBA00011984"/>
    </source>
</evidence>
<evidence type="ECO:0000256" key="16">
    <source>
        <dbReference type="ARBA" id="ARBA00047660"/>
    </source>
</evidence>
<name>A0A669EI20_ORENI</name>
<comment type="subcellular location">
    <subcellularLocation>
        <location evidence="2">Cell membrane</location>
        <topology evidence="2">Lipid-anchor</topology>
        <orientation evidence="2">Cytoplasmic side</orientation>
    </subcellularLocation>
</comment>
<dbReference type="GeneTree" id="ENSGT00940000156717"/>
<dbReference type="PROSITE" id="PS51421">
    <property type="entry name" value="RAS"/>
    <property type="match status" value="1"/>
</dbReference>